<dbReference type="PATRIC" id="fig|1302.21.peg.930"/>
<evidence type="ECO:0000313" key="1">
    <source>
        <dbReference type="EMBL" id="KXT72141.1"/>
    </source>
</evidence>
<reference evidence="1 2" key="1">
    <citation type="submission" date="2016-01" db="EMBL/GenBank/DDBJ databases">
        <title>Highly variable Streptococcus oralis are common among viridans streptococci isolated from primates.</title>
        <authorList>
            <person name="Denapaite D."/>
            <person name="Rieger M."/>
            <person name="Koendgen S."/>
            <person name="Brueckner R."/>
            <person name="Ochigava I."/>
            <person name="Kappeler P."/>
            <person name="Maetz-Rensing K."/>
            <person name="Leendertz F."/>
            <person name="Hakenbeck R."/>
        </authorList>
    </citation>
    <scope>NUCLEOTIDE SEQUENCE [LARGE SCALE GENOMIC DNA]</scope>
    <source>
        <strain evidence="1 2">DD07</strain>
    </source>
</reference>
<accession>A0A139N8S9</accession>
<name>A0A139N8S9_STRGN</name>
<protein>
    <submittedName>
        <fullName evidence="1">Uncharacterized protein</fullName>
    </submittedName>
</protein>
<organism evidence="1 2">
    <name type="scientific">Streptococcus gordonii</name>
    <dbReference type="NCBI Taxonomy" id="1302"/>
    <lineage>
        <taxon>Bacteria</taxon>
        <taxon>Bacillati</taxon>
        <taxon>Bacillota</taxon>
        <taxon>Bacilli</taxon>
        <taxon>Lactobacillales</taxon>
        <taxon>Streptococcaceae</taxon>
        <taxon>Streptococcus</taxon>
    </lineage>
</organism>
<dbReference type="Proteomes" id="UP000070096">
    <property type="component" value="Unassembled WGS sequence"/>
</dbReference>
<proteinExistence type="predicted"/>
<dbReference type="EMBL" id="LQRC01000124">
    <property type="protein sequence ID" value="KXT72141.1"/>
    <property type="molecule type" value="Genomic_DNA"/>
</dbReference>
<evidence type="ECO:0000313" key="2">
    <source>
        <dbReference type="Proteomes" id="UP000070096"/>
    </source>
</evidence>
<comment type="caution">
    <text evidence="1">The sequence shown here is derived from an EMBL/GenBank/DDBJ whole genome shotgun (WGS) entry which is preliminary data.</text>
</comment>
<dbReference type="AlphaFoldDB" id="A0A139N8S9"/>
<gene>
    <name evidence="1" type="ORF">SGODD07_00830</name>
</gene>
<sequence>MVLLRDDSDTSKEIEEAWASSKDCGNSIWRHHMMIAL</sequence>